<feature type="transmembrane region" description="Helical" evidence="2">
    <location>
        <begin position="9"/>
        <end position="33"/>
    </location>
</feature>
<dbReference type="SUPFAM" id="SSF55785">
    <property type="entry name" value="PYP-like sensor domain (PAS domain)"/>
    <property type="match status" value="2"/>
</dbReference>
<dbReference type="Proteomes" id="UP000199150">
    <property type="component" value="Unassembled WGS sequence"/>
</dbReference>
<dbReference type="Gene3D" id="1.10.287.1490">
    <property type="match status" value="1"/>
</dbReference>
<reference evidence="5" key="1">
    <citation type="submission" date="2016-10" db="EMBL/GenBank/DDBJ databases">
        <authorList>
            <person name="Varghese N."/>
            <person name="Submissions S."/>
        </authorList>
    </citation>
    <scope>NUCLEOTIDE SEQUENCE [LARGE SCALE GENOMIC DNA]</scope>
    <source>
        <strain evidence="5">CGMCC 1.3431</strain>
    </source>
</reference>
<evidence type="ECO:0000256" key="1">
    <source>
        <dbReference type="SAM" id="Coils"/>
    </source>
</evidence>
<dbReference type="InterPro" id="IPR035965">
    <property type="entry name" value="PAS-like_dom_sf"/>
</dbReference>
<keyword evidence="2" id="KW-0812">Transmembrane</keyword>
<feature type="coiled-coil region" evidence="1">
    <location>
        <begin position="549"/>
        <end position="734"/>
    </location>
</feature>
<dbReference type="SUPFAM" id="SSF57997">
    <property type="entry name" value="Tropomyosin"/>
    <property type="match status" value="1"/>
</dbReference>
<gene>
    <name evidence="4" type="ORF">SAMN02927928_0048</name>
</gene>
<accession>A0A1G4TNS5</accession>
<dbReference type="OrthoDB" id="7168297at2"/>
<dbReference type="STRING" id="260084.SAMN02927928_0048"/>
<keyword evidence="2" id="KW-0472">Membrane</keyword>
<dbReference type="SMART" id="SM00091">
    <property type="entry name" value="PAS"/>
    <property type="match status" value="2"/>
</dbReference>
<evidence type="ECO:0000313" key="4">
    <source>
        <dbReference type="EMBL" id="SCW83048.1"/>
    </source>
</evidence>
<feature type="domain" description="PAS" evidence="3">
    <location>
        <begin position="55"/>
        <end position="99"/>
    </location>
</feature>
<evidence type="ECO:0000313" key="5">
    <source>
        <dbReference type="Proteomes" id="UP000199150"/>
    </source>
</evidence>
<dbReference type="AlphaFoldDB" id="A0A1G4TNS5"/>
<proteinExistence type="predicted"/>
<dbReference type="NCBIfam" id="TIGR00229">
    <property type="entry name" value="sensory_box"/>
    <property type="match status" value="1"/>
</dbReference>
<keyword evidence="5" id="KW-1185">Reference proteome</keyword>
<dbReference type="PANTHER" id="PTHR43941:SF1">
    <property type="entry name" value="STRUCTURAL MAINTENANCE OF CHROMOSOMES PROTEIN 2"/>
    <property type="match status" value="1"/>
</dbReference>
<dbReference type="Gene3D" id="3.30.450.20">
    <property type="entry name" value="PAS domain"/>
    <property type="match status" value="2"/>
</dbReference>
<evidence type="ECO:0000256" key="2">
    <source>
        <dbReference type="SAM" id="Phobius"/>
    </source>
</evidence>
<dbReference type="Pfam" id="PF08448">
    <property type="entry name" value="PAS_4"/>
    <property type="match status" value="1"/>
</dbReference>
<dbReference type="RefSeq" id="WP_090650765.1">
    <property type="nucleotide sequence ID" value="NZ_CBCRYE010000008.1"/>
</dbReference>
<dbReference type="EMBL" id="FMTS01000010">
    <property type="protein sequence ID" value="SCW83048.1"/>
    <property type="molecule type" value="Genomic_DNA"/>
</dbReference>
<dbReference type="InterPro" id="IPR013656">
    <property type="entry name" value="PAS_4"/>
</dbReference>
<dbReference type="InterPro" id="IPR000014">
    <property type="entry name" value="PAS"/>
</dbReference>
<dbReference type="Gene3D" id="1.10.287.130">
    <property type="match status" value="1"/>
</dbReference>
<organism evidence="4 5">
    <name type="scientific">Asticcacaulis taihuensis</name>
    <dbReference type="NCBI Taxonomy" id="260084"/>
    <lineage>
        <taxon>Bacteria</taxon>
        <taxon>Pseudomonadati</taxon>
        <taxon>Pseudomonadota</taxon>
        <taxon>Alphaproteobacteria</taxon>
        <taxon>Caulobacterales</taxon>
        <taxon>Caulobacteraceae</taxon>
        <taxon>Asticcacaulis</taxon>
    </lineage>
</organism>
<name>A0A1G4TNS5_9CAUL</name>
<dbReference type="PROSITE" id="PS50112">
    <property type="entry name" value="PAS"/>
    <property type="match status" value="1"/>
</dbReference>
<dbReference type="CDD" id="cd00130">
    <property type="entry name" value="PAS"/>
    <property type="match status" value="2"/>
</dbReference>
<keyword evidence="1" id="KW-0175">Coiled coil</keyword>
<protein>
    <submittedName>
        <fullName evidence="4">PAS domain S-box-containing protein</fullName>
    </submittedName>
</protein>
<dbReference type="PANTHER" id="PTHR43941">
    <property type="entry name" value="STRUCTURAL MAINTENANCE OF CHROMOSOMES PROTEIN 2"/>
    <property type="match status" value="1"/>
</dbReference>
<dbReference type="Pfam" id="PF13426">
    <property type="entry name" value="PAS_9"/>
    <property type="match status" value="1"/>
</dbReference>
<sequence length="874" mass="95255">MLLQSEHDLIALLGVAAFILLALAIVGGVIASLKSFQVRQFQDLLFKAERKIDTLERRMFNVLNAVPVALVETDNTGKFTFANRAAHQLLGRKDSELLGLRFHSATWGITYPDGRMIPADLLPIARTLRGQTVKGFQHLLVNHGSREKVLVSVTSMPIMNGAGEVIGSTAAMVELETSSGEGIDDLNGLWRGHWFASATVPFWGLDSKGQVIDINNAALDAFELTREQALGQNWTQFFVADADFQKAIDYLGDRLDETSPHSQTSMQLTLKAPNGDSQPCVVTAWVVRTHEGGESGLTVTALPSGLLPAAAPAAAPTEEAYEFATQELADHRLAEQARAALGVGTWQYDAEADTIVEDAGMMALIGRDYPGGPTLISDADQAVADTSFGQLMSGESDHLALDIKVTRPDGSERWIALEGQAKTIDGQRHIYGVAFDCTAWKGQQAAPEPVIQTTGISEAELEDAVSKARETARESALAEARTAHEAELEAVRIEAALERESAITEAAAVAREEALSDMQSPYDWHTPTVTPLPDPVIVHEPDPLVVAENERLKAQLAEAEKRHEALQAQIDALLAVKPAEEGRIAEMSAELSMARAVQAALETELDALRNAPVVEPDYSAHDARIRTLQAELETAEAEKADLDRRLRELAETPAPEPDYSEHEARIAALEDRLKTAQARHDDLAQRYHVLSNAPAPEPDYRMHEARITGLKNALNQAAARHAELQAAHKALLEKPAPEPDTSAWEAKVKAAQFEATKWQAAYHDAQARLEQAPMVDQSALEKAQAQLSDMQAQLDKLHEALGHAQRYETVGRLTSDVAQDFAQMLGVINGALEVMARQPESPENIRRLSEAALTAGKRGERLTRQLQAFQSEEF</sequence>
<evidence type="ECO:0000259" key="3">
    <source>
        <dbReference type="PROSITE" id="PS50112"/>
    </source>
</evidence>
<keyword evidence="2" id="KW-1133">Transmembrane helix</keyword>